<organism evidence="1 2">
    <name type="scientific">Chitinophaga horti</name>
    <dbReference type="NCBI Taxonomy" id="2920382"/>
    <lineage>
        <taxon>Bacteria</taxon>
        <taxon>Pseudomonadati</taxon>
        <taxon>Bacteroidota</taxon>
        <taxon>Chitinophagia</taxon>
        <taxon>Chitinophagales</taxon>
        <taxon>Chitinophagaceae</taxon>
        <taxon>Chitinophaga</taxon>
    </lineage>
</organism>
<sequence>MIRITNVQADDSHRDILIVFDELRLVETVDSYYLAIDHAFMPGMSGDLKVTLVLEKLIARWHEFVLELGTGDVVYLPVDFSDQYLGCFRVERLTSGYVLVSYGFTTAITGHHISPSDIPRLKLSDEDYKVASAIIEFDKDVLVDYIQQALL</sequence>
<proteinExistence type="predicted"/>
<protein>
    <submittedName>
        <fullName evidence="1">Uncharacterized protein</fullName>
    </submittedName>
</protein>
<dbReference type="Proteomes" id="UP001162741">
    <property type="component" value="Chromosome"/>
</dbReference>
<name>A0ABY6JAK2_9BACT</name>
<gene>
    <name evidence="1" type="ORF">MKQ68_10790</name>
</gene>
<keyword evidence="2" id="KW-1185">Reference proteome</keyword>
<evidence type="ECO:0000313" key="1">
    <source>
        <dbReference type="EMBL" id="UYQ95587.1"/>
    </source>
</evidence>
<reference evidence="1" key="1">
    <citation type="submission" date="2022-10" db="EMBL/GenBank/DDBJ databases">
        <title>Chitinophaga sp. nov., isolated from soil.</title>
        <authorList>
            <person name="Jeon C.O."/>
        </authorList>
    </citation>
    <scope>NUCLEOTIDE SEQUENCE</scope>
    <source>
        <strain evidence="1">R8</strain>
    </source>
</reference>
<dbReference type="RefSeq" id="WP_264283305.1">
    <property type="nucleotide sequence ID" value="NZ_CP107006.1"/>
</dbReference>
<dbReference type="EMBL" id="CP107006">
    <property type="protein sequence ID" value="UYQ95587.1"/>
    <property type="molecule type" value="Genomic_DNA"/>
</dbReference>
<accession>A0ABY6JAK2</accession>
<evidence type="ECO:0000313" key="2">
    <source>
        <dbReference type="Proteomes" id="UP001162741"/>
    </source>
</evidence>